<evidence type="ECO:0000256" key="1">
    <source>
        <dbReference type="ARBA" id="ARBA00023118"/>
    </source>
</evidence>
<protein>
    <submittedName>
        <fullName evidence="4">Type III-B CRISPR module RAMP protein Cmr6</fullName>
    </submittedName>
</protein>
<dbReference type="GO" id="GO:0051607">
    <property type="term" value="P:defense response to virus"/>
    <property type="evidence" value="ECO:0007669"/>
    <property type="project" value="UniProtKB-KW"/>
</dbReference>
<evidence type="ECO:0000259" key="3">
    <source>
        <dbReference type="Pfam" id="PF03787"/>
    </source>
</evidence>
<dbReference type="EMBL" id="JAVDZE010000008">
    <property type="protein sequence ID" value="MDV3104838.1"/>
    <property type="molecule type" value="Genomic_DNA"/>
</dbReference>
<dbReference type="Proteomes" id="UP001245683">
    <property type="component" value="Unassembled WGS sequence"/>
</dbReference>
<proteinExistence type="predicted"/>
<feature type="region of interest" description="Disordered" evidence="2">
    <location>
        <begin position="93"/>
        <end position="116"/>
    </location>
</feature>
<sequence length="386" mass="42867">MGFYGGKPQKGRHWGGGNNQNNPHKRGKGPEKYRNNPGKSHHEQNNRDKSGKKVKYIVPAETLKAFKGVDPWKGIDNLSLKLEKFAPYEWKEVPTNGNSQGKIANNDAGGDDDKGVPTKVSGSVLKEWVGEKGLEIGEEALQAYKKFFNLYKEMAETLAKNNVFRLKTASRLVVGLGDESVYETSIRLLRNYGVPYIPGTALKGIARAYALEKFADENFDTLKDKLNKDNFYEIVGELERVLSSGKLKLDSEENSETQLQATFGENSKVRVPFEELVEIFGTTKKSGEVIFFDALPVPSDSLKAPLEFDIMNPHYGPYYQEDEAPGDWHDPVPVIYLTVKPGVEFLFAVAPLGRGELAEKAKAILEEALKEHGVGAKTSLGYGCFK</sequence>
<reference evidence="4 5" key="1">
    <citation type="submission" date="2023-08" db="EMBL/GenBank/DDBJ databases">
        <title>Draft genome sequence of Thermococcus waiotapuensis WT1T, a thermophilic sulphur-dependent archaeon from order Thermococcales.</title>
        <authorList>
            <person name="Manners S.H."/>
            <person name="Carere C.R."/>
            <person name="Dhami M.K."/>
            <person name="Dobson R.C.J."/>
            <person name="Stott M.B."/>
        </authorList>
    </citation>
    <scope>NUCLEOTIDE SEQUENCE [LARGE SCALE GENOMIC DNA]</scope>
    <source>
        <strain evidence="4 5">WT1</strain>
    </source>
</reference>
<name>A0AAE4NXR8_9EURY</name>
<organism evidence="4 5">
    <name type="scientific">Thermococcus waiotapuensis</name>
    <dbReference type="NCBI Taxonomy" id="90909"/>
    <lineage>
        <taxon>Archaea</taxon>
        <taxon>Methanobacteriati</taxon>
        <taxon>Methanobacteriota</taxon>
        <taxon>Thermococci</taxon>
        <taxon>Thermococcales</taxon>
        <taxon>Thermococcaceae</taxon>
        <taxon>Thermococcus</taxon>
    </lineage>
</organism>
<dbReference type="AlphaFoldDB" id="A0AAE4NXR8"/>
<feature type="compositionally biased region" description="Basic and acidic residues" evidence="2">
    <location>
        <begin position="28"/>
        <end position="51"/>
    </location>
</feature>
<feature type="region of interest" description="Disordered" evidence="2">
    <location>
        <begin position="1"/>
        <end position="54"/>
    </location>
</feature>
<evidence type="ECO:0000313" key="4">
    <source>
        <dbReference type="EMBL" id="MDV3104838.1"/>
    </source>
</evidence>
<keyword evidence="1" id="KW-0051">Antiviral defense</keyword>
<dbReference type="PANTHER" id="PTHR39965">
    <property type="entry name" value="CRISPR SYSTEM CMR SUBUNIT CMR6"/>
    <property type="match status" value="1"/>
</dbReference>
<accession>A0AAE4NXR8</accession>
<dbReference type="InterPro" id="IPR010172">
    <property type="entry name" value="CRISPR-assoc_prot_TM1791"/>
</dbReference>
<dbReference type="InterPro" id="IPR005537">
    <property type="entry name" value="RAMP_III_fam"/>
</dbReference>
<dbReference type="RefSeq" id="WP_315343571.1">
    <property type="nucleotide sequence ID" value="NZ_JAVDZE010000008.1"/>
</dbReference>
<comment type="caution">
    <text evidence="4">The sequence shown here is derived from an EMBL/GenBank/DDBJ whole genome shotgun (WGS) entry which is preliminary data.</text>
</comment>
<feature type="domain" description="CRISPR type III-associated protein" evidence="3">
    <location>
        <begin position="166"/>
        <end position="386"/>
    </location>
</feature>
<dbReference type="Pfam" id="PF03787">
    <property type="entry name" value="RAMPs"/>
    <property type="match status" value="1"/>
</dbReference>
<evidence type="ECO:0000313" key="5">
    <source>
        <dbReference type="Proteomes" id="UP001245683"/>
    </source>
</evidence>
<dbReference type="PANTHER" id="PTHR39965:SF1">
    <property type="entry name" value="CRISPR SYSTEM CMR SUBUNIT CMR6"/>
    <property type="match status" value="1"/>
</dbReference>
<evidence type="ECO:0000256" key="2">
    <source>
        <dbReference type="SAM" id="MobiDB-lite"/>
    </source>
</evidence>
<keyword evidence="5" id="KW-1185">Reference proteome</keyword>
<dbReference type="NCBIfam" id="TIGR01898">
    <property type="entry name" value="cas_TM1791_cmr6"/>
    <property type="match status" value="1"/>
</dbReference>
<dbReference type="CDD" id="cd09661">
    <property type="entry name" value="Cmr6_III-B"/>
    <property type="match status" value="1"/>
</dbReference>
<gene>
    <name evidence="4" type="primary">cmr6</name>
    <name evidence="4" type="ORF">RBI02_09880</name>
</gene>